<reference evidence="1 2" key="1">
    <citation type="submission" date="2023-09" db="EMBL/GenBank/DDBJ databases">
        <title>Complete Genome and Methylome dissection of Bacillus brevis NEB573 original source of BbsI restriction endonuclease.</title>
        <authorList>
            <person name="Fomenkov A."/>
            <person name="Roberts R.D."/>
        </authorList>
    </citation>
    <scope>NUCLEOTIDE SEQUENCE [LARGE SCALE GENOMIC DNA]</scope>
    <source>
        <strain evidence="1 2">NEB573</strain>
    </source>
</reference>
<evidence type="ECO:0008006" key="3">
    <source>
        <dbReference type="Google" id="ProtNLM"/>
    </source>
</evidence>
<sequence length="183" mass="21330">MGELEIYFDHTRQGPITEQRFLQEEQRYVELFYRLWAKSKVTIYTNLHDKEIAYIKQPLTPNEINLLDQIIQKTKPKDLDDWYSFVDSNRLDEIDLLVRLTLRDKISTCFIFPSIKTVLWSNGLCYSVYLGDLSSASLLQLLCTTNGIYLNSNPQNQQKLLGLFQGAFVSSKHLSKMMHNSGR</sequence>
<organism evidence="1 2">
    <name type="scientific">Brevibacillus brevis</name>
    <name type="common">Bacillus brevis</name>
    <dbReference type="NCBI Taxonomy" id="1393"/>
    <lineage>
        <taxon>Bacteria</taxon>
        <taxon>Bacillati</taxon>
        <taxon>Bacillota</taxon>
        <taxon>Bacilli</taxon>
        <taxon>Bacillales</taxon>
        <taxon>Paenibacillaceae</taxon>
        <taxon>Brevibacillus</taxon>
    </lineage>
</organism>
<keyword evidence="2" id="KW-1185">Reference proteome</keyword>
<protein>
    <recommendedName>
        <fullName evidence="3">DUF3885 domain-containing protein</fullName>
    </recommendedName>
</protein>
<evidence type="ECO:0000313" key="1">
    <source>
        <dbReference type="EMBL" id="WNC14022.1"/>
    </source>
</evidence>
<evidence type="ECO:0000313" key="2">
    <source>
        <dbReference type="Proteomes" id="UP001256827"/>
    </source>
</evidence>
<name>A0ABY9T4Z8_BREBE</name>
<proteinExistence type="predicted"/>
<dbReference type="EMBL" id="CP134050">
    <property type="protein sequence ID" value="WNC14022.1"/>
    <property type="molecule type" value="Genomic_DNA"/>
</dbReference>
<dbReference type="RefSeq" id="WP_310765868.1">
    <property type="nucleotide sequence ID" value="NZ_CP134050.1"/>
</dbReference>
<gene>
    <name evidence="1" type="ORF">RGB73_25635</name>
</gene>
<dbReference type="Proteomes" id="UP001256827">
    <property type="component" value="Chromosome"/>
</dbReference>
<accession>A0ABY9T4Z8</accession>